<gene>
    <name evidence="2" type="ORF">QTN89_04960</name>
</gene>
<evidence type="ECO:0000313" key="3">
    <source>
        <dbReference type="Proteomes" id="UP001239462"/>
    </source>
</evidence>
<keyword evidence="1" id="KW-1133">Transmembrane helix</keyword>
<name>A0ABT7PE40_9BACT</name>
<evidence type="ECO:0000313" key="2">
    <source>
        <dbReference type="EMBL" id="MDM4014769.1"/>
    </source>
</evidence>
<protein>
    <submittedName>
        <fullName evidence="2">Uncharacterized protein</fullName>
    </submittedName>
</protein>
<organism evidence="2 3">
    <name type="scientific">Roseiconus lacunae</name>
    <dbReference type="NCBI Taxonomy" id="2605694"/>
    <lineage>
        <taxon>Bacteria</taxon>
        <taxon>Pseudomonadati</taxon>
        <taxon>Planctomycetota</taxon>
        <taxon>Planctomycetia</taxon>
        <taxon>Pirellulales</taxon>
        <taxon>Pirellulaceae</taxon>
        <taxon>Roseiconus</taxon>
    </lineage>
</organism>
<proteinExistence type="predicted"/>
<dbReference type="RefSeq" id="WP_289162424.1">
    <property type="nucleotide sequence ID" value="NZ_JASZZN010000003.1"/>
</dbReference>
<accession>A0ABT7PE40</accession>
<dbReference type="Proteomes" id="UP001239462">
    <property type="component" value="Unassembled WGS sequence"/>
</dbReference>
<reference evidence="2 3" key="1">
    <citation type="submission" date="2023-06" db="EMBL/GenBank/DDBJ databases">
        <title>Roseiconus lacunae JC819 isolated from Gulf of Mannar region, Tamil Nadu.</title>
        <authorList>
            <person name="Pk S."/>
            <person name="Ch S."/>
            <person name="Ch V.R."/>
        </authorList>
    </citation>
    <scope>NUCLEOTIDE SEQUENCE [LARGE SCALE GENOMIC DNA]</scope>
    <source>
        <strain evidence="2 3">JC819</strain>
    </source>
</reference>
<comment type="caution">
    <text evidence="2">The sequence shown here is derived from an EMBL/GenBank/DDBJ whole genome shotgun (WGS) entry which is preliminary data.</text>
</comment>
<keyword evidence="1" id="KW-0812">Transmembrane</keyword>
<evidence type="ECO:0000256" key="1">
    <source>
        <dbReference type="SAM" id="Phobius"/>
    </source>
</evidence>
<keyword evidence="1" id="KW-0472">Membrane</keyword>
<feature type="transmembrane region" description="Helical" evidence="1">
    <location>
        <begin position="249"/>
        <end position="272"/>
    </location>
</feature>
<dbReference type="EMBL" id="JASZZN010000003">
    <property type="protein sequence ID" value="MDM4014769.1"/>
    <property type="molecule type" value="Genomic_DNA"/>
</dbReference>
<sequence length="278" mass="31592">MSWISGLLWGERRPTVYLTVVTALLLMQVSVLGETLSIDFRQAETDPLIEISPSRVPTDRHRLTRDGMRVIQAKDPPGGPKQSPGTIGAKTMVFASGDFTATLDWKVNEINEPESGWGQGVLFAADLDDLEKTQLQMSLLGRPGKGIVVRAARRGDQVMEPLQETFPVEFSEGQFRISRRNEIAIFSIVSEGNEKELTRFECPTADLRYVAVWCTRQERGNTSGDYLFRNLSVTADNFFTYQDSRVSRWSWWQIIVVIQGVLFAIFLSIWYYQKQQTQ</sequence>
<keyword evidence="3" id="KW-1185">Reference proteome</keyword>